<dbReference type="RefSeq" id="WP_013534392.1">
    <property type="nucleotide sequence ID" value="NC_014924.1"/>
</dbReference>
<protein>
    <recommendedName>
        <fullName evidence="6">Protein BatD</fullName>
    </recommendedName>
</protein>
<accession>E6WRA4</accession>
<dbReference type="KEGG" id="psu:Psesu_0709"/>
<evidence type="ECO:0000313" key="4">
    <source>
        <dbReference type="EMBL" id="ADV26562.1"/>
    </source>
</evidence>
<evidence type="ECO:0000256" key="3">
    <source>
        <dbReference type="SAM" id="SignalP"/>
    </source>
</evidence>
<dbReference type="PANTHER" id="PTHR40940">
    <property type="entry name" value="PROTEIN BATD-RELATED"/>
    <property type="match status" value="1"/>
</dbReference>
<keyword evidence="5" id="KW-1185">Reference proteome</keyword>
<gene>
    <name evidence="4" type="ordered locus">Psesu_0709</name>
</gene>
<dbReference type="STRING" id="743721.Psesu_0709"/>
<proteinExistence type="predicted"/>
<keyword evidence="2" id="KW-0472">Membrane</keyword>
<dbReference type="OrthoDB" id="5293418at2"/>
<dbReference type="HOGENOM" id="CLU_031701_1_0_6"/>
<organism evidence="4 5">
    <name type="scientific">Pseudoxanthomonas suwonensis (strain 11-1)</name>
    <dbReference type="NCBI Taxonomy" id="743721"/>
    <lineage>
        <taxon>Bacteria</taxon>
        <taxon>Pseudomonadati</taxon>
        <taxon>Pseudomonadota</taxon>
        <taxon>Gammaproteobacteria</taxon>
        <taxon>Lysobacterales</taxon>
        <taxon>Lysobacteraceae</taxon>
        <taxon>Pseudoxanthomonas</taxon>
    </lineage>
</organism>
<name>E6WRA4_PSEUU</name>
<feature type="region of interest" description="Disordered" evidence="1">
    <location>
        <begin position="170"/>
        <end position="190"/>
    </location>
</feature>
<dbReference type="Proteomes" id="UP000008632">
    <property type="component" value="Chromosome"/>
</dbReference>
<dbReference type="EMBL" id="CP002446">
    <property type="protein sequence ID" value="ADV26562.1"/>
    <property type="molecule type" value="Genomic_DNA"/>
</dbReference>
<feature type="region of interest" description="Disordered" evidence="1">
    <location>
        <begin position="381"/>
        <end position="411"/>
    </location>
</feature>
<keyword evidence="2" id="KW-0812">Transmembrane</keyword>
<dbReference type="AlphaFoldDB" id="E6WRA4"/>
<feature type="chain" id="PRO_5003212161" description="Protein BatD" evidence="3">
    <location>
        <begin position="35"/>
        <end position="564"/>
    </location>
</feature>
<dbReference type="eggNOG" id="COG0457">
    <property type="taxonomic scope" value="Bacteria"/>
</dbReference>
<reference evidence="4 5" key="1">
    <citation type="submission" date="2011-01" db="EMBL/GenBank/DDBJ databases">
        <title>Complete sequence of Pseudoxanthomonas suwonensis 11-1.</title>
        <authorList>
            <consortium name="US DOE Joint Genome Institute"/>
            <person name="Lucas S."/>
            <person name="Copeland A."/>
            <person name="Lapidus A."/>
            <person name="Cheng J.-F."/>
            <person name="Goodwin L."/>
            <person name="Pitluck S."/>
            <person name="Teshima H."/>
            <person name="Detter J.C."/>
            <person name="Han C."/>
            <person name="Tapia R."/>
            <person name="Land M."/>
            <person name="Hauser L."/>
            <person name="Kyrpides N."/>
            <person name="Ivanova N."/>
            <person name="Ovchinnikova G."/>
            <person name="Siebers A.K."/>
            <person name="Allgaier M."/>
            <person name="Thelen M.P."/>
            <person name="Hugenholtz P."/>
            <person name="Gladden J."/>
            <person name="Woyke T."/>
        </authorList>
    </citation>
    <scope>NUCLEOTIDE SEQUENCE [LARGE SCALE GENOMIC DNA]</scope>
    <source>
        <strain evidence="5">11-1</strain>
    </source>
</reference>
<keyword evidence="3" id="KW-0732">Signal</keyword>
<dbReference type="PANTHER" id="PTHR40940:SF1">
    <property type="entry name" value="PROTEIN BATD"/>
    <property type="match status" value="1"/>
</dbReference>
<feature type="transmembrane region" description="Helical" evidence="2">
    <location>
        <begin position="420"/>
        <end position="440"/>
    </location>
</feature>
<feature type="region of interest" description="Disordered" evidence="1">
    <location>
        <begin position="537"/>
        <end position="564"/>
    </location>
</feature>
<feature type="signal peptide" evidence="3">
    <location>
        <begin position="1"/>
        <end position="34"/>
    </location>
</feature>
<evidence type="ECO:0000256" key="2">
    <source>
        <dbReference type="SAM" id="Phobius"/>
    </source>
</evidence>
<evidence type="ECO:0000313" key="5">
    <source>
        <dbReference type="Proteomes" id="UP000008632"/>
    </source>
</evidence>
<dbReference type="InterPro" id="IPR025738">
    <property type="entry name" value="BatD"/>
</dbReference>
<keyword evidence="2" id="KW-1133">Transmembrane helix</keyword>
<evidence type="ECO:0000256" key="1">
    <source>
        <dbReference type="SAM" id="MobiDB-lite"/>
    </source>
</evidence>
<evidence type="ECO:0008006" key="6">
    <source>
        <dbReference type="Google" id="ProtNLM"/>
    </source>
</evidence>
<sequence length="564" mass="60625">MSPAHHRVLPLRAPPRLAAVACLALLLASGIAQAATRAWLDRSEAREGETVTLNIETDQPGVAPDYAPLEVGFEVGTPYRSTRANAGPGALFGVRLVPRRSGNVEVPALQVGRERTAPLLLQVAPARQAARGGEVFLETRVDEPSPWVQQSVGVTLRLYFATSLLSGELTQEPPEGASLQRIGDDATGRERIGGRDYQYVERRFLLVPERSGPLQLPAPRFRGKAAPRFFDDFFGTERSMAAEGSPRLLQVRAQPADAPQPWLPLRGLELRYLQSPRTGRAGEALELVVEARADGASAAQPLELPAPRVDGAQVFAERAETTERFVDGRPQLTVVRRFAVVPQQAGSLVIPAMHVPWWDATSGQPRRALLPALKLEVGASAQAPRTTLPPGSQAMADDGDDAIASGLSADPGQARPASTVWPWLALLLALLWLVTLAWALRLRARGPAPVAGEDGDPLGVAPPTTADLRHALDADSFGEAVRLLQAMARPPAADLDEVVARLADPRQREALQAMRRALWAGDGDPSAARVALRSAFRDGPRWSGDPADDGEELLPPLYPPRQGR</sequence>